<keyword evidence="2" id="KW-0694">RNA-binding</keyword>
<dbReference type="CDD" id="cd22404">
    <property type="entry name" value="KH-I_MASK"/>
    <property type="match status" value="1"/>
</dbReference>
<organism evidence="5 6">
    <name type="scientific">Vitrella brassicaformis (strain CCMP3155)</name>
    <dbReference type="NCBI Taxonomy" id="1169540"/>
    <lineage>
        <taxon>Eukaryota</taxon>
        <taxon>Sar</taxon>
        <taxon>Alveolata</taxon>
        <taxon>Colpodellida</taxon>
        <taxon>Vitrellaceae</taxon>
        <taxon>Vitrella</taxon>
    </lineage>
</organism>
<proteinExistence type="predicted"/>
<dbReference type="VEuPathDB" id="CryptoDB:Vbra_4975"/>
<dbReference type="AlphaFoldDB" id="A0A0G4EI44"/>
<dbReference type="CDD" id="cd00105">
    <property type="entry name" value="KH-I"/>
    <property type="match status" value="2"/>
</dbReference>
<dbReference type="SUPFAM" id="SSF54791">
    <property type="entry name" value="Eukaryotic type KH-domain (KH-domain type I)"/>
    <property type="match status" value="4"/>
</dbReference>
<feature type="domain" description="K Homology" evidence="4">
    <location>
        <begin position="154"/>
        <end position="227"/>
    </location>
</feature>
<evidence type="ECO:0000256" key="2">
    <source>
        <dbReference type="PROSITE-ProRule" id="PRU00117"/>
    </source>
</evidence>
<feature type="domain" description="K Homology" evidence="4">
    <location>
        <begin position="240"/>
        <end position="313"/>
    </location>
</feature>
<dbReference type="Pfam" id="PF00013">
    <property type="entry name" value="KH_1"/>
    <property type="match status" value="4"/>
</dbReference>
<dbReference type="InterPro" id="IPR047373">
    <property type="entry name" value="KH-I_MASK"/>
</dbReference>
<dbReference type="GO" id="GO:0003723">
    <property type="term" value="F:RNA binding"/>
    <property type="evidence" value="ECO:0007669"/>
    <property type="project" value="UniProtKB-UniRule"/>
</dbReference>
<evidence type="ECO:0000313" key="6">
    <source>
        <dbReference type="Proteomes" id="UP000041254"/>
    </source>
</evidence>
<dbReference type="Proteomes" id="UP000041254">
    <property type="component" value="Unassembled WGS sequence"/>
</dbReference>
<reference evidence="5 6" key="1">
    <citation type="submission" date="2014-11" db="EMBL/GenBank/DDBJ databases">
        <authorList>
            <person name="Zhu J."/>
            <person name="Qi W."/>
            <person name="Song R."/>
        </authorList>
    </citation>
    <scope>NUCLEOTIDE SEQUENCE [LARGE SCALE GENOMIC DNA]</scope>
</reference>
<gene>
    <name evidence="5" type="ORF">Vbra_4975</name>
</gene>
<dbReference type="InterPro" id="IPR036612">
    <property type="entry name" value="KH_dom_type_1_sf"/>
</dbReference>
<keyword evidence="6" id="KW-1185">Reference proteome</keyword>
<feature type="compositionally biased region" description="Polar residues" evidence="3">
    <location>
        <begin position="728"/>
        <end position="739"/>
    </location>
</feature>
<keyword evidence="1" id="KW-0677">Repeat</keyword>
<feature type="domain" description="K Homology" evidence="4">
    <location>
        <begin position="609"/>
        <end position="683"/>
    </location>
</feature>
<feature type="compositionally biased region" description="Low complexity" evidence="3">
    <location>
        <begin position="701"/>
        <end position="718"/>
    </location>
</feature>
<evidence type="ECO:0000259" key="4">
    <source>
        <dbReference type="SMART" id="SM00322"/>
    </source>
</evidence>
<feature type="region of interest" description="Disordered" evidence="3">
    <location>
        <begin position="688"/>
        <end position="739"/>
    </location>
</feature>
<evidence type="ECO:0000256" key="3">
    <source>
        <dbReference type="SAM" id="MobiDB-lite"/>
    </source>
</evidence>
<feature type="domain" description="K Homology" evidence="4">
    <location>
        <begin position="486"/>
        <end position="557"/>
    </location>
</feature>
<dbReference type="SMART" id="SM00322">
    <property type="entry name" value="KH"/>
    <property type="match status" value="4"/>
</dbReference>
<evidence type="ECO:0000313" key="5">
    <source>
        <dbReference type="EMBL" id="CEL95646.1"/>
    </source>
</evidence>
<dbReference type="PROSITE" id="PS50084">
    <property type="entry name" value="KH_TYPE_1"/>
    <property type="match status" value="4"/>
</dbReference>
<dbReference type="Gene3D" id="3.30.1370.10">
    <property type="entry name" value="K Homology domain, type 1"/>
    <property type="match status" value="4"/>
</dbReference>
<dbReference type="InterPro" id="IPR004087">
    <property type="entry name" value="KH_dom"/>
</dbReference>
<feature type="region of interest" description="Disordered" evidence="3">
    <location>
        <begin position="38"/>
        <end position="89"/>
    </location>
</feature>
<dbReference type="PANTHER" id="PTHR10288">
    <property type="entry name" value="KH DOMAIN CONTAINING RNA BINDING PROTEIN"/>
    <property type="match status" value="1"/>
</dbReference>
<accession>A0A0G4EI44</accession>
<dbReference type="OrthoDB" id="442947at2759"/>
<dbReference type="InterPro" id="IPR004088">
    <property type="entry name" value="KH_dom_type_1"/>
</dbReference>
<evidence type="ECO:0000256" key="1">
    <source>
        <dbReference type="ARBA" id="ARBA00022737"/>
    </source>
</evidence>
<dbReference type="EMBL" id="CDMY01000234">
    <property type="protein sequence ID" value="CEL95646.1"/>
    <property type="molecule type" value="Genomic_DNA"/>
</dbReference>
<protein>
    <recommendedName>
        <fullName evidence="4">K Homology domain-containing protein</fullName>
    </recommendedName>
</protein>
<sequence>MQMMSAMQMPGAEPHAIRHTTYPMSAYNAKSHEVVSVPMGFTSPHPSLPPHPLSEPSSLTASHIHSPAHPHGPQVDDRPLEGPTSPPFHASMAAVGVAAGGATHTPLHSSSNLSAAGGVGGVGGVGQPHKFKYPLSMSDLNEAAFLKNDDVDRTCTSLMMLIPNHTVGWLIGAKGQCIAEIERMSAAEVKVQSEAEIMPNFSERKLTIFGTIVAIQRCQHLISQQVRNKTMGSAANFPNQPTILKLVVPNGCVKYIIGKRGDNIKAVQHESGAHIDIESEGEMLPSLGGRRILITGTPAGCTTAQYLISRHSRVFTTPTTVGTSPTAAGGAGVFASGGASPAAHATPTALSKPGHPHPFFPSPLPMPTSHMAAPSQQQQQHMSVGYTAYALGPPHQSLPPMMAAAASQPYQATPDFMQGEPLEPGYGQSMAQQYPGTPLAAAGGPYAASLRGYYPPGAQEAVAAAGYSRPVEMLASGTPSPPSDSSLTMTEFVVPGDAVARIIGSRGNTVREIQEMSGTKIDVINDAPASAPHRRLTIKGSLSAIHHAKKLIETKINAPIVASGNMSGAFPAVGMQVAGGVAYGGAQLYPPQTAGYDGYGGAGSATSDGTCVRVVPVPDQHVARLIGSKGHQVEDLQKSSGTNIHIDRRDATQDQPPGTRTCTVKGSAEGVEQACALIQQKLDSFERQDQALAQQPPPGAAHPLYQQQQQQQAAPQQQVTANGYVVPQPTQQQAQGWSE</sequence>
<name>A0A0G4EI44_VITBC</name>
<dbReference type="InParanoid" id="A0A0G4EI44"/>